<keyword evidence="5" id="KW-1185">Reference proteome</keyword>
<dbReference type="PANTHER" id="PTHR32305:SF15">
    <property type="entry name" value="PROTEIN RHSA-RELATED"/>
    <property type="match status" value="1"/>
</dbReference>
<dbReference type="PRINTS" id="PR00394">
    <property type="entry name" value="RHSPROTEIN"/>
</dbReference>
<evidence type="ECO:0000256" key="1">
    <source>
        <dbReference type="ARBA" id="ARBA00022737"/>
    </source>
</evidence>
<name>A0A2C6DSR9_9GAMM</name>
<evidence type="ECO:0000313" key="4">
    <source>
        <dbReference type="EMBL" id="PHI31743.1"/>
    </source>
</evidence>
<dbReference type="InterPro" id="IPR029100">
    <property type="entry name" value="Ntox50"/>
</dbReference>
<feature type="domain" description="Bacterial toxin 50" evidence="2">
    <location>
        <begin position="162"/>
        <end position="248"/>
    </location>
</feature>
<keyword evidence="1" id="KW-0677">Repeat</keyword>
<dbReference type="InterPro" id="IPR050708">
    <property type="entry name" value="T6SS_VgrG/RHS"/>
</dbReference>
<reference evidence="5" key="1">
    <citation type="submission" date="2017-09" db="EMBL/GenBank/DDBJ databases">
        <title>FDA dAtabase for Regulatory Grade micrObial Sequences (FDA-ARGOS): Supporting development and validation of Infectious Disease Dx tests.</title>
        <authorList>
            <person name="Minogue T."/>
            <person name="Wolcott M."/>
            <person name="Wasieloski L."/>
            <person name="Aguilar W."/>
            <person name="Moore D."/>
            <person name="Tallon L."/>
            <person name="Sadzewicz L."/>
            <person name="Ott S."/>
            <person name="Zhao X."/>
            <person name="Nagaraj S."/>
            <person name="Vavikolanu K."/>
            <person name="Aluvathingal J."/>
            <person name="Nadendla S."/>
            <person name="Sichtig H."/>
        </authorList>
    </citation>
    <scope>NUCLEOTIDE SEQUENCE [LARGE SCALE GENOMIC DNA]</scope>
    <source>
        <strain evidence="5">FDAARGOS_387</strain>
    </source>
</reference>
<evidence type="ECO:0000259" key="2">
    <source>
        <dbReference type="Pfam" id="PF15542"/>
    </source>
</evidence>
<dbReference type="InterPro" id="IPR056823">
    <property type="entry name" value="TEN-like_YD-shell"/>
</dbReference>
<dbReference type="NCBIfam" id="TIGR03696">
    <property type="entry name" value="Rhs_assc_core"/>
    <property type="match status" value="1"/>
</dbReference>
<dbReference type="STRING" id="1111728.GCA_000427805_02851"/>
<dbReference type="Pfam" id="PF25023">
    <property type="entry name" value="TEN_YD-shell"/>
    <property type="match status" value="1"/>
</dbReference>
<organism evidence="4 5">
    <name type="scientific">Budvicia aquatica</name>
    <dbReference type="NCBI Taxonomy" id="82979"/>
    <lineage>
        <taxon>Bacteria</taxon>
        <taxon>Pseudomonadati</taxon>
        <taxon>Pseudomonadota</taxon>
        <taxon>Gammaproteobacteria</taxon>
        <taxon>Enterobacterales</taxon>
        <taxon>Budviciaceae</taxon>
        <taxon>Budvicia</taxon>
    </lineage>
</organism>
<feature type="domain" description="Teneurin-like YD-shell" evidence="3">
    <location>
        <begin position="26"/>
        <end position="109"/>
    </location>
</feature>
<dbReference type="PANTHER" id="PTHR32305">
    <property type="match status" value="1"/>
</dbReference>
<accession>A0A2C6DSR9</accession>
<dbReference type="EMBL" id="PDDX01000001">
    <property type="protein sequence ID" value="PHI31743.1"/>
    <property type="molecule type" value="Genomic_DNA"/>
</dbReference>
<dbReference type="Pfam" id="PF15542">
    <property type="entry name" value="Ntox50"/>
    <property type="match status" value="1"/>
</dbReference>
<proteinExistence type="predicted"/>
<sequence length="261" mass="29271">MYESGSFRSLTLVEVNAKKNHRIGTYWYQNDYLGTPHSLTDSLGGLVYSCTYNAYGQVQTETQHQQEERGLRVETNLRFQGQYADEETGLFYNLNRYYDPGLGRYLTPDPIGLLGGVNQYQYVDGNPINAFDPLGLLKTDTSGQEVILDNKRGSITFPPTVSAQKQQRHLKGTAPENKGYLENIEDAQKVLDEYRAGNYRFITENLRENEVTIEVPSVTGTHVNVGNPNGLPDLVLKTNVFKIQSIKSPKIVPVNPTKGSD</sequence>
<dbReference type="Gene3D" id="2.180.10.10">
    <property type="entry name" value="RHS repeat-associated core"/>
    <property type="match status" value="1"/>
</dbReference>
<comment type="caution">
    <text evidence="4">The sequence shown here is derived from an EMBL/GenBank/DDBJ whole genome shotgun (WGS) entry which is preliminary data.</text>
</comment>
<evidence type="ECO:0000259" key="3">
    <source>
        <dbReference type="Pfam" id="PF25023"/>
    </source>
</evidence>
<dbReference type="AlphaFoldDB" id="A0A2C6DSR9"/>
<evidence type="ECO:0000313" key="5">
    <source>
        <dbReference type="Proteomes" id="UP000224974"/>
    </source>
</evidence>
<dbReference type="InterPro" id="IPR022385">
    <property type="entry name" value="Rhs_assc_core"/>
</dbReference>
<dbReference type="OrthoDB" id="6043530at2"/>
<gene>
    <name evidence="4" type="ORF">CRN84_21630</name>
</gene>
<dbReference type="Proteomes" id="UP000224974">
    <property type="component" value="Unassembled WGS sequence"/>
</dbReference>
<protein>
    <submittedName>
        <fullName evidence="4">Uncharacterized protein</fullName>
    </submittedName>
</protein>